<dbReference type="InterPro" id="IPR008966">
    <property type="entry name" value="Adhesion_dom_sf"/>
</dbReference>
<dbReference type="EMBL" id="JADULK010000008">
    <property type="protein sequence ID" value="MBH1931208.1"/>
    <property type="molecule type" value="Genomic_DNA"/>
</dbReference>
<dbReference type="Pfam" id="PF00419">
    <property type="entry name" value="Fimbrial"/>
    <property type="match status" value="1"/>
</dbReference>
<dbReference type="PANTHER" id="PTHR33420:SF26">
    <property type="entry name" value="FIMBRIAL SUBUNIT"/>
    <property type="match status" value="1"/>
</dbReference>
<proteinExistence type="predicted"/>
<dbReference type="PANTHER" id="PTHR33420">
    <property type="entry name" value="FIMBRIAL SUBUNIT ELFA-RELATED"/>
    <property type="match status" value="1"/>
</dbReference>
<accession>A0ABS0MFU2</accession>
<dbReference type="InterPro" id="IPR050263">
    <property type="entry name" value="Bact_Fimbrial_Adh_Pro"/>
</dbReference>
<dbReference type="Gene3D" id="2.60.40.1090">
    <property type="entry name" value="Fimbrial-type adhesion domain"/>
    <property type="match status" value="1"/>
</dbReference>
<evidence type="ECO:0000313" key="3">
    <source>
        <dbReference type="Proteomes" id="UP000624159"/>
    </source>
</evidence>
<dbReference type="RefSeq" id="WP_197664597.1">
    <property type="nucleotide sequence ID" value="NZ_JADULK010000008.1"/>
</dbReference>
<evidence type="ECO:0000259" key="1">
    <source>
        <dbReference type="Pfam" id="PF00419"/>
    </source>
</evidence>
<name>A0ABS0MFU2_SERRU</name>
<feature type="domain" description="Fimbrial-type adhesion" evidence="1">
    <location>
        <begin position="36"/>
        <end position="170"/>
    </location>
</feature>
<reference evidence="2 3" key="1">
    <citation type="submission" date="2020-11" db="EMBL/GenBank/DDBJ databases">
        <title>Enhanced detection system for hospital associated transmission using whole genome sequencing surveillance.</title>
        <authorList>
            <person name="Harrison L.H."/>
            <person name="Van Tyne D."/>
            <person name="Marsh J.W."/>
            <person name="Griffith M.P."/>
            <person name="Snyder D.J."/>
            <person name="Cooper V.S."/>
            <person name="Mustapha M."/>
        </authorList>
    </citation>
    <scope>NUCLEOTIDE SEQUENCE [LARGE SCALE GENOMIC DNA]</scope>
    <source>
        <strain evidence="2 3">SER00230</strain>
    </source>
</reference>
<dbReference type="SUPFAM" id="SSF49401">
    <property type="entry name" value="Bacterial adhesins"/>
    <property type="match status" value="1"/>
</dbReference>
<dbReference type="Proteomes" id="UP000624159">
    <property type="component" value="Unassembled WGS sequence"/>
</dbReference>
<organism evidence="2 3">
    <name type="scientific">Serratia rubidaea</name>
    <name type="common">Serratia marinorubra</name>
    <dbReference type="NCBI Taxonomy" id="61652"/>
    <lineage>
        <taxon>Bacteria</taxon>
        <taxon>Pseudomonadati</taxon>
        <taxon>Pseudomonadota</taxon>
        <taxon>Gammaproteobacteria</taxon>
        <taxon>Enterobacterales</taxon>
        <taxon>Yersiniaceae</taxon>
        <taxon>Serratia</taxon>
    </lineage>
</organism>
<evidence type="ECO:0000313" key="2">
    <source>
        <dbReference type="EMBL" id="MBH1931208.1"/>
    </source>
</evidence>
<dbReference type="InterPro" id="IPR036937">
    <property type="entry name" value="Adhesion_dom_fimbrial_sf"/>
</dbReference>
<dbReference type="InterPro" id="IPR000259">
    <property type="entry name" value="Adhesion_dom_fimbrial"/>
</dbReference>
<keyword evidence="3" id="KW-1185">Reference proteome</keyword>
<comment type="caution">
    <text evidence="2">The sequence shown here is derived from an EMBL/GenBank/DDBJ whole genome shotgun (WGS) entry which is preliminary data.</text>
</comment>
<protein>
    <submittedName>
        <fullName evidence="2">Fimbrial protein</fullName>
    </submittedName>
</protein>
<sequence>MIKRKNNFHLSACNNILLIMFLLLGSYNSLGADNVSFYGSLVEEPCEVNNGMTVTVDFEEVVTTMVDGKNYQKPIRTDINCGQAGNNVLTMSIEGAEVSGAGYGVLQTNKTGLGVKIFVTETGLPVPLNVWIKMLTPTLPKMSAVPIKVSGNALTTGDFSAGATLKIAYQ</sequence>
<gene>
    <name evidence="2" type="ORF">I5U13_16265</name>
</gene>